<reference evidence="4 5" key="1">
    <citation type="submission" date="2024-04" db="EMBL/GenBank/DDBJ databases">
        <authorList>
            <person name="Fracassetti M."/>
        </authorList>
    </citation>
    <scope>NUCLEOTIDE SEQUENCE [LARGE SCALE GENOMIC DNA]</scope>
</reference>
<dbReference type="Pfam" id="PF14392">
    <property type="entry name" value="zf-CCHC_4"/>
    <property type="match status" value="1"/>
</dbReference>
<dbReference type="PANTHER" id="PTHR31286:SF167">
    <property type="entry name" value="OS09G0268800 PROTEIN"/>
    <property type="match status" value="1"/>
</dbReference>
<dbReference type="EMBL" id="OZ034817">
    <property type="protein sequence ID" value="CAL1382044.1"/>
    <property type="molecule type" value="Genomic_DNA"/>
</dbReference>
<feature type="region of interest" description="Disordered" evidence="2">
    <location>
        <begin position="286"/>
        <end position="361"/>
    </location>
</feature>
<keyword evidence="5" id="KW-1185">Reference proteome</keyword>
<gene>
    <name evidence="4" type="ORF">LTRI10_LOCUS23388</name>
</gene>
<proteinExistence type="predicted"/>
<sequence length="361" mass="41865">MEAKELASTGTEEGVEEDPAPKTLSLEEQLDKITLAEDDEPPLEVEDSDVDVVRMEAVRRLGLVGRLMAEKQPNLKSLKIALEKAWNLRKGFQITDLKDKLFAFQFLEEDDKNKVIFGGPWHYENNVIVFKECLQIQRPNPSDLHLIDLWAQIRGFLAELRTAQMASKIATRFGELVWFDDTGYLWDEHMRIRVSLSINNPLRKKIKLNIKGRLEEYQVKYEKLPMFCYSCGRIGHPKLRCDKPSRIVPDPFGMELRTDGPGPRSWPSHAARREDAEVWEKLRKKFEAESSGSNSDHDRSFPEEREVIRQGTQERKEDGNKDNQNGDKEEEQMEVDKQSEVQQSTGEKRQEPERIEPFLNL</sequence>
<organism evidence="4 5">
    <name type="scientific">Linum trigynum</name>
    <dbReference type="NCBI Taxonomy" id="586398"/>
    <lineage>
        <taxon>Eukaryota</taxon>
        <taxon>Viridiplantae</taxon>
        <taxon>Streptophyta</taxon>
        <taxon>Embryophyta</taxon>
        <taxon>Tracheophyta</taxon>
        <taxon>Spermatophyta</taxon>
        <taxon>Magnoliopsida</taxon>
        <taxon>eudicotyledons</taxon>
        <taxon>Gunneridae</taxon>
        <taxon>Pentapetalae</taxon>
        <taxon>rosids</taxon>
        <taxon>fabids</taxon>
        <taxon>Malpighiales</taxon>
        <taxon>Linaceae</taxon>
        <taxon>Linum</taxon>
    </lineage>
</organism>
<evidence type="ECO:0000256" key="2">
    <source>
        <dbReference type="SAM" id="MobiDB-lite"/>
    </source>
</evidence>
<dbReference type="InterPro" id="IPR025558">
    <property type="entry name" value="DUF4283"/>
</dbReference>
<evidence type="ECO:0000259" key="3">
    <source>
        <dbReference type="PROSITE" id="PS50158"/>
    </source>
</evidence>
<dbReference type="PANTHER" id="PTHR31286">
    <property type="entry name" value="GLYCINE-RICH CELL WALL STRUCTURAL PROTEIN 1.8-LIKE"/>
    <property type="match status" value="1"/>
</dbReference>
<dbReference type="Pfam" id="PF14111">
    <property type="entry name" value="DUF4283"/>
    <property type="match status" value="1"/>
</dbReference>
<dbReference type="InterPro" id="IPR001878">
    <property type="entry name" value="Znf_CCHC"/>
</dbReference>
<dbReference type="GO" id="GO:0003676">
    <property type="term" value="F:nucleic acid binding"/>
    <property type="evidence" value="ECO:0007669"/>
    <property type="project" value="InterPro"/>
</dbReference>
<dbReference type="GO" id="GO:0008270">
    <property type="term" value="F:zinc ion binding"/>
    <property type="evidence" value="ECO:0007669"/>
    <property type="project" value="UniProtKB-KW"/>
</dbReference>
<evidence type="ECO:0000313" key="5">
    <source>
        <dbReference type="Proteomes" id="UP001497516"/>
    </source>
</evidence>
<dbReference type="PROSITE" id="PS50158">
    <property type="entry name" value="ZF_CCHC"/>
    <property type="match status" value="1"/>
</dbReference>
<accession>A0AAV2E894</accession>
<dbReference type="InterPro" id="IPR025836">
    <property type="entry name" value="Zn_knuckle_CX2CX4HX4C"/>
</dbReference>
<keyword evidence="1" id="KW-0479">Metal-binding</keyword>
<keyword evidence="1" id="KW-0862">Zinc</keyword>
<dbReference type="InterPro" id="IPR040256">
    <property type="entry name" value="At4g02000-like"/>
</dbReference>
<dbReference type="AlphaFoldDB" id="A0AAV2E894"/>
<evidence type="ECO:0000256" key="1">
    <source>
        <dbReference type="PROSITE-ProRule" id="PRU00047"/>
    </source>
</evidence>
<feature type="compositionally biased region" description="Basic and acidic residues" evidence="2">
    <location>
        <begin position="295"/>
        <end position="327"/>
    </location>
</feature>
<feature type="region of interest" description="Disordered" evidence="2">
    <location>
        <begin position="252"/>
        <end position="272"/>
    </location>
</feature>
<name>A0AAV2E894_9ROSI</name>
<dbReference type="Proteomes" id="UP001497516">
    <property type="component" value="Chromosome 4"/>
</dbReference>
<feature type="domain" description="CCHC-type" evidence="3">
    <location>
        <begin position="228"/>
        <end position="243"/>
    </location>
</feature>
<protein>
    <recommendedName>
        <fullName evidence="3">CCHC-type domain-containing protein</fullName>
    </recommendedName>
</protein>
<feature type="compositionally biased region" description="Basic and acidic residues" evidence="2">
    <location>
        <begin position="346"/>
        <end position="361"/>
    </location>
</feature>
<evidence type="ECO:0000313" key="4">
    <source>
        <dbReference type="EMBL" id="CAL1382044.1"/>
    </source>
</evidence>
<keyword evidence="1" id="KW-0863">Zinc-finger</keyword>
<feature type="region of interest" description="Disordered" evidence="2">
    <location>
        <begin position="1"/>
        <end position="23"/>
    </location>
</feature>